<comment type="catalytic activity">
    <reaction evidence="12 13">
        <text>L-cysteine + L-glutamate + ATP = gamma-L-glutamyl-L-cysteine + ADP + phosphate + H(+)</text>
        <dbReference type="Rhea" id="RHEA:13285"/>
        <dbReference type="ChEBI" id="CHEBI:15378"/>
        <dbReference type="ChEBI" id="CHEBI:29985"/>
        <dbReference type="ChEBI" id="CHEBI:30616"/>
        <dbReference type="ChEBI" id="CHEBI:35235"/>
        <dbReference type="ChEBI" id="CHEBI:43474"/>
        <dbReference type="ChEBI" id="CHEBI:58173"/>
        <dbReference type="ChEBI" id="CHEBI:456216"/>
        <dbReference type="EC" id="6.3.2.2"/>
    </reaction>
</comment>
<sequence>MTIDHLLEKLDAASPILQATFGLERESLRVTAEGSLAQTDHPQILGSRNYHPTIQTDFSEQQLELITPVAHSASEARRLLGAITDVAERSIDPNERLWPLSMPPRLTEEEIVIARLENEYEHHYREGLAAKYGKRLQAISGIHYNIELGKDLVAALFAVSGYASLRDFKNDLYLKLARNFLRFRWLLTYLYGAAPLAEAGFYDQDIPQPIRSFRNSDYGYVNDPHIHVSYASLEQYAADIEGYVQAGDLSAEKEFYSAVRFRGQKHNRSYLDKGVTYLEFRCFDLNPFDALGISQETLDSVHLFLLALLWLEDVKEADESLEAAHALNQRVACSHPLTPLPDEADSSALIQAMEALICHFDLPVYYSQLLQNIKAALLDPRQTLSGRLLPYIKNNSLEEFGLAKAEQFHDDAWIAPYALKGYENMELSTQMLLFDAIQKGLNVEILDENDQFLKLWRGNHVEFVKNGNMTSKDNYVIPLAMANKTVTKKILAAADFPVPAGAEFSSIEEGLAYYPLIKGRQIVVKPKSTNFGLGISIFQEPASRESYRKALEIAFAEDRAVLVEEFIPGTEYRFFILDGCCEAVLLRVAANVIGDGRHTVRELVAIKNDNPLRGRDHRSPLEIIELGDIELLMLDQQGYGPDHILPAGVKVELRRNSNISTGGDSIDVTESMHPSYKQLAADMAKAIGAWVCGVDLIIPDCTLPSTQEKPNCTCIELNFNPSMYMHTYCAQGPGQPITPKILAKLFPELE</sequence>
<comment type="similarity">
    <text evidence="13">In the N-terminal section; belongs to the glutamate--cysteine ligase type 1 family. Type 2 subfamily.</text>
</comment>
<protein>
    <recommendedName>
        <fullName evidence="13">Glutathione biosynthesis bifunctional protein GshAB</fullName>
    </recommendedName>
    <alternativeName>
        <fullName evidence="13">Gamma-GCS-GS</fullName>
        <shortName evidence="13">GCS-GS</shortName>
    </alternativeName>
    <domain>
        <recommendedName>
            <fullName evidence="13">Glutamate--cysteine ligase</fullName>
            <ecNumber evidence="13">6.3.2.2</ecNumber>
        </recommendedName>
        <alternativeName>
            <fullName evidence="13">Gamma-ECS</fullName>
            <shortName evidence="13">GCS</shortName>
        </alternativeName>
        <alternativeName>
            <fullName evidence="13">Gamma-glutamylcysteine synthetase</fullName>
        </alternativeName>
    </domain>
    <domain>
        <recommendedName>
            <fullName evidence="13">Glutathione synthetase</fullName>
            <ecNumber evidence="13">6.3.2.3</ecNumber>
        </recommendedName>
        <alternativeName>
            <fullName evidence="13">GSH synthetase</fullName>
            <shortName evidence="13">GS</shortName>
            <shortName evidence="13">GSH-S</shortName>
            <shortName evidence="13">GSHase</shortName>
        </alternativeName>
        <alternativeName>
            <fullName evidence="13">Glutathione synthase</fullName>
        </alternativeName>
    </domain>
</protein>
<evidence type="ECO:0000313" key="16">
    <source>
        <dbReference type="Proteomes" id="UP001519349"/>
    </source>
</evidence>
<evidence type="ECO:0000256" key="2">
    <source>
        <dbReference type="ARBA" id="ARBA00001946"/>
    </source>
</evidence>
<evidence type="ECO:0000256" key="9">
    <source>
        <dbReference type="ARBA" id="ARBA00022842"/>
    </source>
</evidence>
<dbReference type="EC" id="6.3.2.2" evidence="13"/>
<evidence type="ECO:0000256" key="7">
    <source>
        <dbReference type="ARBA" id="ARBA00022741"/>
    </source>
</evidence>
<accession>A0ABS5AVV6</accession>
<comment type="pathway">
    <text evidence="13">Sulfur metabolism; glutathione biosynthesis; glutathione from L-cysteine and L-glutamate: step 2/2.</text>
</comment>
<dbReference type="Proteomes" id="UP001519349">
    <property type="component" value="Unassembled WGS sequence"/>
</dbReference>
<evidence type="ECO:0000256" key="3">
    <source>
        <dbReference type="ARBA" id="ARBA00005006"/>
    </source>
</evidence>
<dbReference type="EC" id="6.3.2.3" evidence="13"/>
<dbReference type="Pfam" id="PF18419">
    <property type="entry name" value="ATP-grasp_6"/>
    <property type="match status" value="1"/>
</dbReference>
<keyword evidence="8 13" id="KW-0067">ATP-binding</keyword>
<gene>
    <name evidence="13" type="primary">gshAB</name>
    <name evidence="13" type="synonym">gshF</name>
    <name evidence="15" type="ORF">DHL47_04970</name>
</gene>
<keyword evidence="5 13" id="KW-0317">Glutathione biosynthesis</keyword>
<dbReference type="RefSeq" id="WP_209551087.1">
    <property type="nucleotide sequence ID" value="NZ_QFAY01000008.1"/>
</dbReference>
<dbReference type="Gene3D" id="3.30.590.20">
    <property type="match status" value="1"/>
</dbReference>
<keyword evidence="9" id="KW-0460">Magnesium</keyword>
<dbReference type="InterPro" id="IPR011761">
    <property type="entry name" value="ATP-grasp"/>
</dbReference>
<dbReference type="NCBIfam" id="NF002688">
    <property type="entry name" value="PRK02471.1"/>
    <property type="match status" value="1"/>
</dbReference>
<keyword evidence="4 13" id="KW-0436">Ligase</keyword>
<evidence type="ECO:0000256" key="10">
    <source>
        <dbReference type="ARBA" id="ARBA00023211"/>
    </source>
</evidence>
<evidence type="ECO:0000256" key="5">
    <source>
        <dbReference type="ARBA" id="ARBA00022684"/>
    </source>
</evidence>
<keyword evidence="10" id="KW-0464">Manganese</keyword>
<name>A0ABS5AVV6_9STRE</name>
<evidence type="ECO:0000256" key="8">
    <source>
        <dbReference type="ARBA" id="ARBA00022840"/>
    </source>
</evidence>
<dbReference type="InterPro" id="IPR014746">
    <property type="entry name" value="Gln_synth/guanido_kin_cat_dom"/>
</dbReference>
<organism evidence="15 16">
    <name type="scientific">Streptococcus panodentis</name>
    <dbReference type="NCBI Taxonomy" id="1581472"/>
    <lineage>
        <taxon>Bacteria</taxon>
        <taxon>Bacillati</taxon>
        <taxon>Bacillota</taxon>
        <taxon>Bacilli</taxon>
        <taxon>Lactobacillales</taxon>
        <taxon>Streptococcaceae</taxon>
        <taxon>Streptococcus</taxon>
    </lineage>
</organism>
<reference evidence="15 16" key="1">
    <citation type="submission" date="2018-05" db="EMBL/GenBank/DDBJ databases">
        <title>Draft genome sequence of Streptococcus panodentis CCUG 70867T.</title>
        <authorList>
            <person name="Salva-Serra F."/>
            <person name="Mendez V."/>
            <person name="Jaen-Luchoro D."/>
            <person name="Gonzales-Siles L."/>
            <person name="Karlsson R."/>
            <person name="Engstrom-Jakobsson H."/>
            <person name="Busquets A."/>
            <person name="Gomila M."/>
            <person name="Pineiro-Iglesias B."/>
            <person name="Bennasar-Figueras A."/>
            <person name="Seeger M."/>
            <person name="Moore E."/>
        </authorList>
    </citation>
    <scope>NUCLEOTIDE SEQUENCE [LARGE SCALE GENOMIC DNA]</scope>
    <source>
        <strain evidence="15 16">CCUG 70867</strain>
    </source>
</reference>
<dbReference type="SUPFAM" id="SSF56059">
    <property type="entry name" value="Glutathione synthetase ATP-binding domain-like"/>
    <property type="match status" value="1"/>
</dbReference>
<dbReference type="Gene3D" id="3.30.470.20">
    <property type="entry name" value="ATP-grasp fold, B domain"/>
    <property type="match status" value="2"/>
</dbReference>
<evidence type="ECO:0000256" key="13">
    <source>
        <dbReference type="HAMAP-Rule" id="MF_00782"/>
    </source>
</evidence>
<keyword evidence="7 13" id="KW-0547">Nucleotide-binding</keyword>
<comment type="catalytic activity">
    <reaction evidence="13">
        <text>gamma-L-glutamyl-L-cysteine + glycine + ATP = glutathione + ADP + phosphate + H(+)</text>
        <dbReference type="Rhea" id="RHEA:13557"/>
        <dbReference type="ChEBI" id="CHEBI:15378"/>
        <dbReference type="ChEBI" id="CHEBI:30616"/>
        <dbReference type="ChEBI" id="CHEBI:43474"/>
        <dbReference type="ChEBI" id="CHEBI:57305"/>
        <dbReference type="ChEBI" id="CHEBI:57925"/>
        <dbReference type="ChEBI" id="CHEBI:58173"/>
        <dbReference type="ChEBI" id="CHEBI:456216"/>
        <dbReference type="EC" id="6.3.2.3"/>
    </reaction>
</comment>
<proteinExistence type="inferred from homology"/>
<dbReference type="Gene3D" id="3.30.1490.20">
    <property type="entry name" value="ATP-grasp fold, A domain"/>
    <property type="match status" value="1"/>
</dbReference>
<evidence type="ECO:0000256" key="11">
    <source>
        <dbReference type="ARBA" id="ARBA00023268"/>
    </source>
</evidence>
<comment type="function">
    <text evidence="13">Synthesizes glutathione from L-glutamate and L-cysteine via gamma-L-glutamyl-L-cysteine.</text>
</comment>
<keyword evidence="6" id="KW-0479">Metal-binding</keyword>
<evidence type="ECO:0000313" key="15">
    <source>
        <dbReference type="EMBL" id="MBP2620698.1"/>
    </source>
</evidence>
<comment type="caution">
    <text evidence="15">The sequence shown here is derived from an EMBL/GenBank/DDBJ whole genome shotgun (WGS) entry which is preliminary data.</text>
</comment>
<dbReference type="EMBL" id="QFAY01000008">
    <property type="protein sequence ID" value="MBP2620698.1"/>
    <property type="molecule type" value="Genomic_DNA"/>
</dbReference>
<evidence type="ECO:0000256" key="12">
    <source>
        <dbReference type="ARBA" id="ARBA00048819"/>
    </source>
</evidence>
<dbReference type="SUPFAM" id="SSF55931">
    <property type="entry name" value="Glutamine synthetase/guanido kinase"/>
    <property type="match status" value="1"/>
</dbReference>
<evidence type="ECO:0000259" key="14">
    <source>
        <dbReference type="PROSITE" id="PS50975"/>
    </source>
</evidence>
<comment type="pathway">
    <text evidence="3 13">Sulfur metabolism; glutathione biosynthesis; glutathione from L-cysteine and L-glutamate: step 1/2.</text>
</comment>
<evidence type="ECO:0000256" key="1">
    <source>
        <dbReference type="ARBA" id="ARBA00001936"/>
    </source>
</evidence>
<dbReference type="InterPro" id="IPR040657">
    <property type="entry name" value="GshAB_ATP-grasp"/>
</dbReference>
<dbReference type="NCBIfam" id="TIGR01435">
    <property type="entry name" value="glu_cys_lig_rel"/>
    <property type="match status" value="1"/>
</dbReference>
<dbReference type="GO" id="GO:0004363">
    <property type="term" value="F:glutathione synthase activity"/>
    <property type="evidence" value="ECO:0007669"/>
    <property type="project" value="UniProtKB-EC"/>
</dbReference>
<dbReference type="Pfam" id="PF04262">
    <property type="entry name" value="Glu_cys_ligase"/>
    <property type="match status" value="1"/>
</dbReference>
<evidence type="ECO:0000256" key="6">
    <source>
        <dbReference type="ARBA" id="ARBA00022723"/>
    </source>
</evidence>
<feature type="region of interest" description="Glutamate--cysteine ligase" evidence="13">
    <location>
        <begin position="1"/>
        <end position="332"/>
    </location>
</feature>
<dbReference type="InterPro" id="IPR007370">
    <property type="entry name" value="Glu_cys_ligase"/>
</dbReference>
<dbReference type="PANTHER" id="PTHR38761:SF1">
    <property type="entry name" value="GLUTAMATE--CYSTEINE LIGASE"/>
    <property type="match status" value="1"/>
</dbReference>
<dbReference type="InterPro" id="IPR006335">
    <property type="entry name" value="Glut_biosynth"/>
</dbReference>
<dbReference type="HAMAP" id="MF_00782">
    <property type="entry name" value="Glut_biosynth"/>
    <property type="match status" value="1"/>
</dbReference>
<comment type="cofactor">
    <cofactor evidence="2">
        <name>Mg(2+)</name>
        <dbReference type="ChEBI" id="CHEBI:18420"/>
    </cofactor>
</comment>
<dbReference type="InterPro" id="IPR013815">
    <property type="entry name" value="ATP_grasp_subdomain_1"/>
</dbReference>
<dbReference type="InterPro" id="IPR006334">
    <property type="entry name" value="Glut_cys_ligase"/>
</dbReference>
<keyword evidence="11 13" id="KW-0511">Multifunctional enzyme</keyword>
<evidence type="ECO:0000256" key="4">
    <source>
        <dbReference type="ARBA" id="ARBA00022598"/>
    </source>
</evidence>
<dbReference type="PANTHER" id="PTHR38761">
    <property type="entry name" value="GLUTAMATE--CYSTEINE LIGASE"/>
    <property type="match status" value="1"/>
</dbReference>
<comment type="cofactor">
    <cofactor evidence="1">
        <name>Mn(2+)</name>
        <dbReference type="ChEBI" id="CHEBI:29035"/>
    </cofactor>
</comment>
<keyword evidence="16" id="KW-1185">Reference proteome</keyword>
<comment type="subunit">
    <text evidence="13">Monomer.</text>
</comment>
<dbReference type="GO" id="GO:0004357">
    <property type="term" value="F:glutamate-cysteine ligase activity"/>
    <property type="evidence" value="ECO:0007669"/>
    <property type="project" value="UniProtKB-EC"/>
</dbReference>
<dbReference type="PROSITE" id="PS50975">
    <property type="entry name" value="ATP_GRASP"/>
    <property type="match status" value="1"/>
</dbReference>
<feature type="domain" description="ATP-grasp" evidence="14">
    <location>
        <begin position="488"/>
        <end position="746"/>
    </location>
</feature>